<keyword evidence="2" id="KW-1185">Reference proteome</keyword>
<gene>
    <name evidence="1" type="ORF">BDN72DRAFT_961378</name>
</gene>
<proteinExistence type="predicted"/>
<dbReference type="EMBL" id="ML208390">
    <property type="protein sequence ID" value="TFK66923.1"/>
    <property type="molecule type" value="Genomic_DNA"/>
</dbReference>
<sequence>MALLTDVNSSTPTLTDLPTELLLKIFEEPGIHHTTIAQVSRRLNSIITLLFLSSQGIPLASIESPLPSLQITMRRGYTQYRVLSTGVYRGNMPLLAFDITVITHLSCTIEFGSRVNRLTRFIKRLVHVDQLVLHLERDGSNGTEESEASLDLLLDACVQRGCRDFEVWSTSSPTKSSVSPRFNSLIIFWCLLPFDFVFFHLGFLIFLTWVALWLSNPAQKSQLMAFEGRISFPIARPRDWEFEALSITRSRIAEGSSSQATTCGPPGVTRLFLSTPAVFLPRSQWLFRVFYTTSTLTTLTFYNIHFDQQHWRASFSWMTNTLHANLENLTISDCYDLPNDSLVGFIEHLKTLKRLTLVGNRLPQFRSGVGPLTEEEKRIDLPNLEEVLAPFDFVLMLTPRSGLTVNLHKK</sequence>
<accession>A0ACD3ALX8</accession>
<organism evidence="1 2">
    <name type="scientific">Pluteus cervinus</name>
    <dbReference type="NCBI Taxonomy" id="181527"/>
    <lineage>
        <taxon>Eukaryota</taxon>
        <taxon>Fungi</taxon>
        <taxon>Dikarya</taxon>
        <taxon>Basidiomycota</taxon>
        <taxon>Agaricomycotina</taxon>
        <taxon>Agaricomycetes</taxon>
        <taxon>Agaricomycetidae</taxon>
        <taxon>Agaricales</taxon>
        <taxon>Pluteineae</taxon>
        <taxon>Pluteaceae</taxon>
        <taxon>Pluteus</taxon>
    </lineage>
</organism>
<evidence type="ECO:0000313" key="2">
    <source>
        <dbReference type="Proteomes" id="UP000308600"/>
    </source>
</evidence>
<reference evidence="1 2" key="1">
    <citation type="journal article" date="2019" name="Nat. Ecol. Evol.">
        <title>Megaphylogeny resolves global patterns of mushroom evolution.</title>
        <authorList>
            <person name="Varga T."/>
            <person name="Krizsan K."/>
            <person name="Foldi C."/>
            <person name="Dima B."/>
            <person name="Sanchez-Garcia M."/>
            <person name="Sanchez-Ramirez S."/>
            <person name="Szollosi G.J."/>
            <person name="Szarkandi J.G."/>
            <person name="Papp V."/>
            <person name="Albert L."/>
            <person name="Andreopoulos W."/>
            <person name="Angelini C."/>
            <person name="Antonin V."/>
            <person name="Barry K.W."/>
            <person name="Bougher N.L."/>
            <person name="Buchanan P."/>
            <person name="Buyck B."/>
            <person name="Bense V."/>
            <person name="Catcheside P."/>
            <person name="Chovatia M."/>
            <person name="Cooper J."/>
            <person name="Damon W."/>
            <person name="Desjardin D."/>
            <person name="Finy P."/>
            <person name="Geml J."/>
            <person name="Haridas S."/>
            <person name="Hughes K."/>
            <person name="Justo A."/>
            <person name="Karasinski D."/>
            <person name="Kautmanova I."/>
            <person name="Kiss B."/>
            <person name="Kocsube S."/>
            <person name="Kotiranta H."/>
            <person name="LaButti K.M."/>
            <person name="Lechner B.E."/>
            <person name="Liimatainen K."/>
            <person name="Lipzen A."/>
            <person name="Lukacs Z."/>
            <person name="Mihaltcheva S."/>
            <person name="Morgado L.N."/>
            <person name="Niskanen T."/>
            <person name="Noordeloos M.E."/>
            <person name="Ohm R.A."/>
            <person name="Ortiz-Santana B."/>
            <person name="Ovrebo C."/>
            <person name="Racz N."/>
            <person name="Riley R."/>
            <person name="Savchenko A."/>
            <person name="Shiryaev A."/>
            <person name="Soop K."/>
            <person name="Spirin V."/>
            <person name="Szebenyi C."/>
            <person name="Tomsovsky M."/>
            <person name="Tulloss R.E."/>
            <person name="Uehling J."/>
            <person name="Grigoriev I.V."/>
            <person name="Vagvolgyi C."/>
            <person name="Papp T."/>
            <person name="Martin F.M."/>
            <person name="Miettinen O."/>
            <person name="Hibbett D.S."/>
            <person name="Nagy L.G."/>
        </authorList>
    </citation>
    <scope>NUCLEOTIDE SEQUENCE [LARGE SCALE GENOMIC DNA]</scope>
    <source>
        <strain evidence="1 2">NL-1719</strain>
    </source>
</reference>
<name>A0ACD3ALX8_9AGAR</name>
<protein>
    <submittedName>
        <fullName evidence="1">Uncharacterized protein</fullName>
    </submittedName>
</protein>
<evidence type="ECO:0000313" key="1">
    <source>
        <dbReference type="EMBL" id="TFK66923.1"/>
    </source>
</evidence>
<dbReference type="Proteomes" id="UP000308600">
    <property type="component" value="Unassembled WGS sequence"/>
</dbReference>